<dbReference type="SUPFAM" id="SSF56112">
    <property type="entry name" value="Protein kinase-like (PK-like)"/>
    <property type="match status" value="1"/>
</dbReference>
<organism evidence="2 3">
    <name type="scientific">Phytohabitans kaempferiae</name>
    <dbReference type="NCBI Taxonomy" id="1620943"/>
    <lineage>
        <taxon>Bacteria</taxon>
        <taxon>Bacillati</taxon>
        <taxon>Actinomycetota</taxon>
        <taxon>Actinomycetes</taxon>
        <taxon>Micromonosporales</taxon>
        <taxon>Micromonosporaceae</taxon>
    </lineage>
</organism>
<dbReference type="PANTHER" id="PTHR47829:SF1">
    <property type="entry name" value="HAD FAMILY PHOSPHATASE"/>
    <property type="match status" value="1"/>
</dbReference>
<comment type="caution">
    <text evidence="2">The sequence shown here is derived from an EMBL/GenBank/DDBJ whole genome shotgun (WGS) entry which is preliminary data.</text>
</comment>
<dbReference type="Pfam" id="PF01636">
    <property type="entry name" value="APH"/>
    <property type="match status" value="1"/>
</dbReference>
<dbReference type="Gene3D" id="3.90.1200.10">
    <property type="match status" value="1"/>
</dbReference>
<dbReference type="PANTHER" id="PTHR47829">
    <property type="entry name" value="HYDROLASE, PUTATIVE (AFU_ORTHOLOGUE AFUA_1G12880)-RELATED"/>
    <property type="match status" value="1"/>
</dbReference>
<evidence type="ECO:0000259" key="1">
    <source>
        <dbReference type="Pfam" id="PF01636"/>
    </source>
</evidence>
<dbReference type="CDD" id="cd05154">
    <property type="entry name" value="ACAD10_11_N-like"/>
    <property type="match status" value="1"/>
</dbReference>
<proteinExistence type="predicted"/>
<dbReference type="EMBL" id="JBHLUH010000047">
    <property type="protein sequence ID" value="MFC0530528.1"/>
    <property type="molecule type" value="Genomic_DNA"/>
</dbReference>
<sequence>MSTHDELVRPDRLGPALAAATGDGRWRTLRAALVSGGKSNLTFLLSSAAGELVLRRPPSGTLLPKAHDMAREARVQRALAGTAVPVPQIVFEDLGGDLLGVPCYVMRRVPGHVLRDSLPDGYAPAAPDKVAMADALVDVLVDLHALDPYTVGLSGHGRPEGFYARQVATWYQQWQQSKMDDVPAIDALVAKLRARTPRDVRAAIVHGDYRLDNCLLDRHNPGRITAVLDWELSTLGHPLADVGMLLFYWTESGEPRPVLTPALTATAGFPGRRHLVDRYVARTGADLADLLTFWAYAHFKFAVIAQGVWTRSLAGTMADQDFGDLSHEVVRIAERGLELLENAA</sequence>
<dbReference type="Gene3D" id="3.30.200.20">
    <property type="entry name" value="Phosphorylase Kinase, domain 1"/>
    <property type="match status" value="1"/>
</dbReference>
<evidence type="ECO:0000313" key="2">
    <source>
        <dbReference type="EMBL" id="MFC0530528.1"/>
    </source>
</evidence>
<dbReference type="InterPro" id="IPR052898">
    <property type="entry name" value="ACAD10-like"/>
</dbReference>
<evidence type="ECO:0000313" key="3">
    <source>
        <dbReference type="Proteomes" id="UP001589867"/>
    </source>
</evidence>
<name>A0ABV6M786_9ACTN</name>
<dbReference type="InterPro" id="IPR002575">
    <property type="entry name" value="Aminoglycoside_PTrfase"/>
</dbReference>
<gene>
    <name evidence="2" type="ORF">ACFFIA_22970</name>
</gene>
<dbReference type="InterPro" id="IPR011009">
    <property type="entry name" value="Kinase-like_dom_sf"/>
</dbReference>
<feature type="domain" description="Aminoglycoside phosphotransferase" evidence="1">
    <location>
        <begin position="33"/>
        <end position="258"/>
    </location>
</feature>
<dbReference type="InterPro" id="IPR041726">
    <property type="entry name" value="ACAD10_11_N"/>
</dbReference>
<reference evidence="2 3" key="1">
    <citation type="submission" date="2024-09" db="EMBL/GenBank/DDBJ databases">
        <authorList>
            <person name="Sun Q."/>
            <person name="Mori K."/>
        </authorList>
    </citation>
    <scope>NUCLEOTIDE SEQUENCE [LARGE SCALE GENOMIC DNA]</scope>
    <source>
        <strain evidence="2 3">TBRC 3947</strain>
    </source>
</reference>
<protein>
    <submittedName>
        <fullName evidence="2">Phosphotransferase family protein</fullName>
    </submittedName>
</protein>
<dbReference type="RefSeq" id="WP_377253686.1">
    <property type="nucleotide sequence ID" value="NZ_JBHLUH010000047.1"/>
</dbReference>
<dbReference type="Proteomes" id="UP001589867">
    <property type="component" value="Unassembled WGS sequence"/>
</dbReference>
<accession>A0ABV6M786</accession>
<keyword evidence="3" id="KW-1185">Reference proteome</keyword>